<reference evidence="1" key="1">
    <citation type="submission" date="2021-02" db="EMBL/GenBank/DDBJ databases">
        <authorList>
            <person name="Dougan E. K."/>
            <person name="Rhodes N."/>
            <person name="Thang M."/>
            <person name="Chan C."/>
        </authorList>
    </citation>
    <scope>NUCLEOTIDE SEQUENCE</scope>
</reference>
<dbReference type="Proteomes" id="UP000604046">
    <property type="component" value="Unassembled WGS sequence"/>
</dbReference>
<gene>
    <name evidence="1" type="ORF">SNAT2548_LOCUS544</name>
</gene>
<dbReference type="EMBL" id="CAJNDS010000026">
    <property type="protein sequence ID" value="CAE6923286.1"/>
    <property type="molecule type" value="Genomic_DNA"/>
</dbReference>
<accession>A0A812GQC8</accession>
<sequence>MLAHYKGTADDWGAQWYKENVAGSFVGPGFKFKFMRDAYMKAKMVPEELKGLAAGALVLDPSKGPGTA</sequence>
<proteinExistence type="predicted"/>
<protein>
    <submittedName>
        <fullName evidence="1">Uncharacterized protein</fullName>
    </submittedName>
</protein>
<evidence type="ECO:0000313" key="1">
    <source>
        <dbReference type="EMBL" id="CAE6923286.1"/>
    </source>
</evidence>
<keyword evidence="2" id="KW-1185">Reference proteome</keyword>
<evidence type="ECO:0000313" key="2">
    <source>
        <dbReference type="Proteomes" id="UP000604046"/>
    </source>
</evidence>
<name>A0A812GQC8_9DINO</name>
<dbReference type="AlphaFoldDB" id="A0A812GQC8"/>
<dbReference type="OrthoDB" id="443299at2759"/>
<comment type="caution">
    <text evidence="1">The sequence shown here is derived from an EMBL/GenBank/DDBJ whole genome shotgun (WGS) entry which is preliminary data.</text>
</comment>
<organism evidence="1 2">
    <name type="scientific">Symbiodinium natans</name>
    <dbReference type="NCBI Taxonomy" id="878477"/>
    <lineage>
        <taxon>Eukaryota</taxon>
        <taxon>Sar</taxon>
        <taxon>Alveolata</taxon>
        <taxon>Dinophyceae</taxon>
        <taxon>Suessiales</taxon>
        <taxon>Symbiodiniaceae</taxon>
        <taxon>Symbiodinium</taxon>
    </lineage>
</organism>